<keyword evidence="4" id="KW-0732">Signal</keyword>
<comment type="caution">
    <text evidence="6">The sequence shown here is derived from an EMBL/GenBank/DDBJ whole genome shotgun (WGS) entry which is preliminary data.</text>
</comment>
<keyword evidence="3" id="KW-0812">Transmembrane</keyword>
<dbReference type="NCBIfam" id="TIGR00254">
    <property type="entry name" value="GGDEF"/>
    <property type="match status" value="1"/>
</dbReference>
<feature type="chain" id="PRO_5046127663" description="diguanylate cyclase" evidence="4">
    <location>
        <begin position="35"/>
        <end position="593"/>
    </location>
</feature>
<feature type="transmembrane region" description="Helical" evidence="3">
    <location>
        <begin position="398"/>
        <end position="415"/>
    </location>
</feature>
<dbReference type="InterPro" id="IPR029787">
    <property type="entry name" value="Nucleotide_cyclase"/>
</dbReference>
<dbReference type="InterPro" id="IPR000160">
    <property type="entry name" value="GGDEF_dom"/>
</dbReference>
<dbReference type="Pfam" id="PF00990">
    <property type="entry name" value="GGDEF"/>
    <property type="match status" value="1"/>
</dbReference>
<feature type="signal peptide" evidence="4">
    <location>
        <begin position="1"/>
        <end position="34"/>
    </location>
</feature>
<keyword evidence="3" id="KW-1133">Transmembrane helix</keyword>
<dbReference type="SUPFAM" id="SSF55073">
    <property type="entry name" value="Nucleotide cyclase"/>
    <property type="match status" value="1"/>
</dbReference>
<dbReference type="CDD" id="cd01949">
    <property type="entry name" value="GGDEF"/>
    <property type="match status" value="1"/>
</dbReference>
<dbReference type="InterPro" id="IPR043128">
    <property type="entry name" value="Rev_trsase/Diguanyl_cyclase"/>
</dbReference>
<keyword evidence="3" id="KW-0472">Membrane</keyword>
<dbReference type="PANTHER" id="PTHR45138:SF9">
    <property type="entry name" value="DIGUANYLATE CYCLASE DGCM-RELATED"/>
    <property type="match status" value="1"/>
</dbReference>
<dbReference type="EC" id="2.7.7.65" evidence="1"/>
<dbReference type="InterPro" id="IPR011990">
    <property type="entry name" value="TPR-like_helical_dom_sf"/>
</dbReference>
<dbReference type="Gene3D" id="1.25.40.10">
    <property type="entry name" value="Tetratricopeptide repeat domain"/>
    <property type="match status" value="1"/>
</dbReference>
<reference evidence="6 7" key="1">
    <citation type="submission" date="2020-10" db="EMBL/GenBank/DDBJ databases">
        <title>Phylogeny of dyella-like bacteria.</title>
        <authorList>
            <person name="Fu J."/>
        </authorList>
    </citation>
    <scope>NUCLEOTIDE SEQUENCE [LARGE SCALE GENOMIC DNA]</scope>
    <source>
        <strain evidence="6 7">Gsoil3046</strain>
    </source>
</reference>
<evidence type="ECO:0000259" key="5">
    <source>
        <dbReference type="PROSITE" id="PS50887"/>
    </source>
</evidence>
<dbReference type="InterPro" id="IPR050469">
    <property type="entry name" value="Diguanylate_Cyclase"/>
</dbReference>
<dbReference type="PROSITE" id="PS50887">
    <property type="entry name" value="GGDEF"/>
    <property type="match status" value="1"/>
</dbReference>
<protein>
    <recommendedName>
        <fullName evidence="1">diguanylate cyclase</fullName>
        <ecNumber evidence="1">2.7.7.65</ecNumber>
    </recommendedName>
</protein>
<dbReference type="Gene3D" id="3.30.70.270">
    <property type="match status" value="1"/>
</dbReference>
<evidence type="ECO:0000313" key="6">
    <source>
        <dbReference type="EMBL" id="MFK2904329.1"/>
    </source>
</evidence>
<keyword evidence="7" id="KW-1185">Reference proteome</keyword>
<dbReference type="SUPFAM" id="SSF48452">
    <property type="entry name" value="TPR-like"/>
    <property type="match status" value="1"/>
</dbReference>
<dbReference type="PANTHER" id="PTHR45138">
    <property type="entry name" value="REGULATORY COMPONENTS OF SENSORY TRANSDUCTION SYSTEM"/>
    <property type="match status" value="1"/>
</dbReference>
<dbReference type="SMART" id="SM00267">
    <property type="entry name" value="GGDEF"/>
    <property type="match status" value="1"/>
</dbReference>
<evidence type="ECO:0000256" key="2">
    <source>
        <dbReference type="ARBA" id="ARBA00034247"/>
    </source>
</evidence>
<evidence type="ECO:0000256" key="4">
    <source>
        <dbReference type="SAM" id="SignalP"/>
    </source>
</evidence>
<evidence type="ECO:0000313" key="7">
    <source>
        <dbReference type="Proteomes" id="UP001620460"/>
    </source>
</evidence>
<organism evidence="6 7">
    <name type="scientific">Dyella ginsengisoli</name>
    <dbReference type="NCBI Taxonomy" id="363848"/>
    <lineage>
        <taxon>Bacteria</taxon>
        <taxon>Pseudomonadati</taxon>
        <taxon>Pseudomonadota</taxon>
        <taxon>Gammaproteobacteria</taxon>
        <taxon>Lysobacterales</taxon>
        <taxon>Rhodanobacteraceae</taxon>
        <taxon>Dyella</taxon>
    </lineage>
</organism>
<accession>A0ABW8JV39</accession>
<proteinExistence type="predicted"/>
<dbReference type="Proteomes" id="UP001620460">
    <property type="component" value="Unassembled WGS sequence"/>
</dbReference>
<evidence type="ECO:0000256" key="3">
    <source>
        <dbReference type="SAM" id="Phobius"/>
    </source>
</evidence>
<dbReference type="EMBL" id="JADIKM010000003">
    <property type="protein sequence ID" value="MFK2904329.1"/>
    <property type="molecule type" value="Genomic_DNA"/>
</dbReference>
<evidence type="ECO:0000256" key="1">
    <source>
        <dbReference type="ARBA" id="ARBA00012528"/>
    </source>
</evidence>
<name>A0ABW8JV39_9GAMM</name>
<feature type="domain" description="GGDEF" evidence="5">
    <location>
        <begin position="458"/>
        <end position="591"/>
    </location>
</feature>
<gene>
    <name evidence="6" type="ORF">ISP17_10160</name>
</gene>
<sequence>MRASRGGPRLSWRQRLAVCGLAVAALFHGGSAGATAPAGSDTASVLTQAYAIKTSDHARFLKLLQQLHQPGTVLSPDEQWRLRYLDGWEGSFIGDYAKAEPLLRDVADHATDTDLKALAAGTLLNILAISHHYEEAFERADRLAAAVPHIRDRKVAYVALSQLSQLMASAQQVKPAATYARQMMRFAEPGQSMCRPYVYLFGALVADDHLPPTDPIFRQAIDTCTAAGEPMFADTVELDLARRLAETGKPQAALALLKRIAPTVDAQGFQVHAYVLRSDLGYAYWVSGDAVRAKRWALAALAMDPKGNFDGLSEYVYRVLYEVANKAGDYRAALDYYRHYRDVQARSVSDTQAIALAYHTVQQQLSLHKLQLAELSKHNSVLELQQALDRKQIQTTRLQLLLLLTVLLSGALWLVRIKRSQLRFQKLARRDGLTGILNHQHFLAETESALRHAQNASRSVCLALIDLDHFKQVNDTYGHATGDAVLKETVTLCQAHLRPIDVFGRLGGEEFGLVLPDCTLEQGLDIVHRIRLALANTPIDSNHPDLGISASFGLASTGTCGYQLPELMATADAALYRAKRGGRNRVETDAEVA</sequence>
<comment type="catalytic activity">
    <reaction evidence="2">
        <text>2 GTP = 3',3'-c-di-GMP + 2 diphosphate</text>
        <dbReference type="Rhea" id="RHEA:24898"/>
        <dbReference type="ChEBI" id="CHEBI:33019"/>
        <dbReference type="ChEBI" id="CHEBI:37565"/>
        <dbReference type="ChEBI" id="CHEBI:58805"/>
        <dbReference type="EC" id="2.7.7.65"/>
    </reaction>
</comment>